<dbReference type="RefSeq" id="WP_277732173.1">
    <property type="nucleotide sequence ID" value="NZ_CP120733.1"/>
</dbReference>
<dbReference type="InterPro" id="IPR014973">
    <property type="entry name" value="DUF1835"/>
</dbReference>
<dbReference type="InterPro" id="IPR022123">
    <property type="entry name" value="DUF3658"/>
</dbReference>
<dbReference type="Proteomes" id="UP001222800">
    <property type="component" value="Chromosome"/>
</dbReference>
<dbReference type="EMBL" id="CP120733">
    <property type="protein sequence ID" value="WFD10195.1"/>
    <property type="molecule type" value="Genomic_DNA"/>
</dbReference>
<evidence type="ECO:0000313" key="4">
    <source>
        <dbReference type="Proteomes" id="UP001222800"/>
    </source>
</evidence>
<protein>
    <submittedName>
        <fullName evidence="3">DUF1835 domain-containing protein</fullName>
    </submittedName>
</protein>
<feature type="domain" description="DUF1835" evidence="1">
    <location>
        <begin position="5"/>
        <end position="126"/>
    </location>
</feature>
<name>A0ABY8EE77_9FIRM</name>
<organism evidence="3 4">
    <name type="scientific">Tepidibacter hydrothermalis</name>
    <dbReference type="NCBI Taxonomy" id="3036126"/>
    <lineage>
        <taxon>Bacteria</taxon>
        <taxon>Bacillati</taxon>
        <taxon>Bacillota</taxon>
        <taxon>Clostridia</taxon>
        <taxon>Peptostreptococcales</taxon>
        <taxon>Peptostreptococcaceae</taxon>
        <taxon>Tepidibacter</taxon>
    </lineage>
</organism>
<reference evidence="3 4" key="1">
    <citation type="submission" date="2023-03" db="EMBL/GenBank/DDBJ databases">
        <title>Complete genome sequence of Tepidibacter sp. SWIR-1, isolated from a deep-sea hydrothermal vent.</title>
        <authorList>
            <person name="Li X."/>
        </authorList>
    </citation>
    <scope>NUCLEOTIDE SEQUENCE [LARGE SCALE GENOMIC DNA]</scope>
    <source>
        <strain evidence="3 4">SWIR-1</strain>
    </source>
</reference>
<proteinExistence type="predicted"/>
<accession>A0ABY8EE77</accession>
<gene>
    <name evidence="3" type="ORF">P4S50_17835</name>
</gene>
<sequence>MSKFVHITFGDSAAGTLKYFFKTNKNEFNGEIINFREDYSIGPIYEIDTEIGLKKRIEYFEKIFNKISVDEYYEDIEKEFIHTYKSIKDIDPDSKVVIWYGKNTNDQVGLSYLSSLLRNKNLYEVNVSDSYITSYNENGYNPRAFGECAPEEISHLILTMKKLEKEKCNFLINDWEDLRKSKENLRILKDNKIIGVDESYYDNDILSNCTFNFKKAARIIGATMGKSDQLIGDTYIDYRVRALIESEQVEYRGKLETMRDFEIRVSGSVSDFFEKLFKKSCQIDEDGFYHYLIEKKENEIVVDTTYIADWNTIDLSNKLILDCDENNMFSLIWFKEGRDLVSINHILIDNIEYRIEMHEDENGKEIKTEAIILISDHLIDKQLEIQIKPYISIALKNQLPM</sequence>
<evidence type="ECO:0000313" key="3">
    <source>
        <dbReference type="EMBL" id="WFD10195.1"/>
    </source>
</evidence>
<dbReference type="Pfam" id="PF08874">
    <property type="entry name" value="DUF1835"/>
    <property type="match status" value="1"/>
</dbReference>
<keyword evidence="4" id="KW-1185">Reference proteome</keyword>
<dbReference type="Pfam" id="PF12395">
    <property type="entry name" value="DUF3658"/>
    <property type="match status" value="1"/>
</dbReference>
<feature type="domain" description="DUF3658" evidence="2">
    <location>
        <begin position="159"/>
        <end position="261"/>
    </location>
</feature>
<evidence type="ECO:0000259" key="2">
    <source>
        <dbReference type="Pfam" id="PF12395"/>
    </source>
</evidence>
<evidence type="ECO:0000259" key="1">
    <source>
        <dbReference type="Pfam" id="PF08874"/>
    </source>
</evidence>